<dbReference type="SUPFAM" id="SSF54001">
    <property type="entry name" value="Cysteine proteinases"/>
    <property type="match status" value="1"/>
</dbReference>
<reference evidence="22" key="5">
    <citation type="submission" date="2018-11" db="EMBL/GenBank/DDBJ databases">
        <title>Characterization of plant carbon substrate utilization by Auxenochlorella protothecoides.</title>
        <authorList>
            <person name="Vogler B.W."/>
            <person name="Starkenburg S.R."/>
            <person name="Sudasinghe N."/>
            <person name="Schambach J.Y."/>
            <person name="Rollin J.A."/>
            <person name="Pattathil S."/>
            <person name="Barry A.N."/>
        </authorList>
    </citation>
    <scope>NUCLEOTIDE SEQUENCE [LARGE SCALE GENOMIC DNA]</scope>
    <source>
        <strain evidence="22">UTEX 25</strain>
    </source>
</reference>
<dbReference type="PROSITE" id="PS00972">
    <property type="entry name" value="USP_1"/>
    <property type="match status" value="1"/>
</dbReference>
<evidence type="ECO:0000256" key="9">
    <source>
        <dbReference type="ARBA" id="ARBA00022807"/>
    </source>
</evidence>
<dbReference type="Gene3D" id="1.10.8.10">
    <property type="entry name" value="DNA helicase RuvA subunit, C-terminal domain"/>
    <property type="match status" value="2"/>
</dbReference>
<keyword evidence="3 11" id="KW-0645">Protease</keyword>
<dbReference type="InterPro" id="IPR016652">
    <property type="entry name" value="Ubiquitinyl_hydrolase"/>
</dbReference>
<accession>A0A087SCQ1</accession>
<dbReference type="Pfam" id="PF00627">
    <property type="entry name" value="UBA"/>
    <property type="match status" value="1"/>
</dbReference>
<dbReference type="SMART" id="SM00290">
    <property type="entry name" value="ZnF_UBP"/>
    <property type="match status" value="1"/>
</dbReference>
<feature type="compositionally biased region" description="Acidic residues" evidence="16">
    <location>
        <begin position="617"/>
        <end position="628"/>
    </location>
</feature>
<dbReference type="GO" id="GO:0005829">
    <property type="term" value="C:cytosol"/>
    <property type="evidence" value="ECO:0007669"/>
    <property type="project" value="TreeGrafter"/>
</dbReference>
<evidence type="ECO:0000256" key="12">
    <source>
        <dbReference type="PIRSR" id="PIRSR016308-1"/>
    </source>
</evidence>
<evidence type="ECO:0000256" key="7">
    <source>
        <dbReference type="ARBA" id="ARBA00022786"/>
    </source>
</evidence>
<evidence type="ECO:0000256" key="1">
    <source>
        <dbReference type="ARBA" id="ARBA00000707"/>
    </source>
</evidence>
<evidence type="ECO:0000256" key="14">
    <source>
        <dbReference type="PROSITE-ProRule" id="PRU00502"/>
    </source>
</evidence>
<keyword evidence="5" id="KW-0677">Repeat</keyword>
<dbReference type="EMBL" id="QOKY01000162">
    <property type="protein sequence ID" value="RMZ55396.1"/>
    <property type="molecule type" value="Genomic_DNA"/>
</dbReference>
<feature type="active site" description="Nucleophile" evidence="12">
    <location>
        <position position="329"/>
    </location>
</feature>
<evidence type="ECO:0000259" key="18">
    <source>
        <dbReference type="PROSITE" id="PS50235"/>
    </source>
</evidence>
<evidence type="ECO:0000256" key="5">
    <source>
        <dbReference type="ARBA" id="ARBA00022737"/>
    </source>
</evidence>
<organism evidence="21 23">
    <name type="scientific">Auxenochlorella protothecoides</name>
    <name type="common">Green microalga</name>
    <name type="synonym">Chlorella protothecoides</name>
    <dbReference type="NCBI Taxonomy" id="3075"/>
    <lineage>
        <taxon>Eukaryota</taxon>
        <taxon>Viridiplantae</taxon>
        <taxon>Chlorophyta</taxon>
        <taxon>core chlorophytes</taxon>
        <taxon>Trebouxiophyceae</taxon>
        <taxon>Chlorellales</taxon>
        <taxon>Chlorellaceae</taxon>
        <taxon>Auxenochlorella</taxon>
    </lineage>
</organism>
<dbReference type="GO" id="GO:0005634">
    <property type="term" value="C:nucleus"/>
    <property type="evidence" value="ECO:0007669"/>
    <property type="project" value="TreeGrafter"/>
</dbReference>
<dbReference type="GO" id="GO:0004843">
    <property type="term" value="F:cysteine-type deubiquitinase activity"/>
    <property type="evidence" value="ECO:0007669"/>
    <property type="project" value="UniProtKB-UniRule"/>
</dbReference>
<evidence type="ECO:0000256" key="10">
    <source>
        <dbReference type="ARBA" id="ARBA00022833"/>
    </source>
</evidence>
<evidence type="ECO:0000313" key="23">
    <source>
        <dbReference type="Proteomes" id="UP000028924"/>
    </source>
</evidence>
<feature type="compositionally biased region" description="Basic and acidic residues" evidence="16">
    <location>
        <begin position="502"/>
        <end position="529"/>
    </location>
</feature>
<evidence type="ECO:0000256" key="6">
    <source>
        <dbReference type="ARBA" id="ARBA00022771"/>
    </source>
</evidence>
<dbReference type="InterPro" id="IPR050164">
    <property type="entry name" value="Peptidase_C19"/>
</dbReference>
<feature type="compositionally biased region" description="Low complexity" evidence="16">
    <location>
        <begin position="629"/>
        <end position="643"/>
    </location>
</feature>
<dbReference type="SMART" id="SM00165">
    <property type="entry name" value="UBA"/>
    <property type="match status" value="2"/>
</dbReference>
<dbReference type="EMBL" id="KL662094">
    <property type="protein sequence ID" value="KFM23505.1"/>
    <property type="molecule type" value="Genomic_DNA"/>
</dbReference>
<feature type="domain" description="UBP-type" evidence="19">
    <location>
        <begin position="164"/>
        <end position="278"/>
    </location>
</feature>
<feature type="domain" description="USP" evidence="18">
    <location>
        <begin position="320"/>
        <end position="834"/>
    </location>
</feature>
<keyword evidence="6 14" id="KW-0863">Zinc-finger</keyword>
<comment type="catalytic activity">
    <reaction evidence="1 11 15">
        <text>Thiol-dependent hydrolysis of ester, thioester, amide, peptide and isopeptide bonds formed by the C-terminal Gly of ubiquitin (a 76-residue protein attached to proteins as an intracellular targeting signal).</text>
        <dbReference type="EC" id="3.4.19.12"/>
    </reaction>
</comment>
<dbReference type="Pfam" id="PF17807">
    <property type="entry name" value="zf-UBP_var"/>
    <property type="match status" value="1"/>
</dbReference>
<evidence type="ECO:0000256" key="3">
    <source>
        <dbReference type="ARBA" id="ARBA00022670"/>
    </source>
</evidence>
<dbReference type="PANTHER" id="PTHR24006">
    <property type="entry name" value="UBIQUITIN CARBOXYL-TERMINAL HYDROLASE"/>
    <property type="match status" value="1"/>
</dbReference>
<dbReference type="SUPFAM" id="SSF57850">
    <property type="entry name" value="RING/U-box"/>
    <property type="match status" value="1"/>
</dbReference>
<reference evidence="22" key="4">
    <citation type="submission" date="2018-10" db="EMBL/GenBank/DDBJ databases">
        <authorList>
            <person name="Hovde B."/>
            <person name="Zhang X."/>
        </authorList>
    </citation>
    <scope>NUCLEOTIDE SEQUENCE [LARGE SCALE GENOMIC DNA]</scope>
    <source>
        <strain evidence="22">UTEX 25</strain>
    </source>
</reference>
<evidence type="ECO:0000313" key="22">
    <source>
        <dbReference type="EMBL" id="RMZ55396.1"/>
    </source>
</evidence>
<dbReference type="EC" id="3.4.19.12" evidence="11 15"/>
<evidence type="ECO:0000259" key="19">
    <source>
        <dbReference type="PROSITE" id="PS50271"/>
    </source>
</evidence>
<dbReference type="Pfam" id="PF02148">
    <property type="entry name" value="zf-UBP"/>
    <property type="match status" value="1"/>
</dbReference>
<dbReference type="InterPro" id="IPR009060">
    <property type="entry name" value="UBA-like_sf"/>
</dbReference>
<dbReference type="KEGG" id="apro:F751_4387"/>
<dbReference type="PANTHER" id="PTHR24006:SF664">
    <property type="entry name" value="UBIQUITIN CARBOXYL-TERMINAL HYDROLASE"/>
    <property type="match status" value="1"/>
</dbReference>
<dbReference type="Proteomes" id="UP000028924">
    <property type="component" value="Unassembled WGS sequence"/>
</dbReference>
<dbReference type="Pfam" id="PF00443">
    <property type="entry name" value="UCH"/>
    <property type="match status" value="1"/>
</dbReference>
<evidence type="ECO:0000313" key="20">
    <source>
        <dbReference type="EMBL" id="JAT71161.1"/>
    </source>
</evidence>
<dbReference type="PROSITE" id="PS50030">
    <property type="entry name" value="UBA"/>
    <property type="match status" value="2"/>
</dbReference>
<evidence type="ECO:0000256" key="4">
    <source>
        <dbReference type="ARBA" id="ARBA00022723"/>
    </source>
</evidence>
<dbReference type="Gene3D" id="3.90.70.10">
    <property type="entry name" value="Cysteine proteinases"/>
    <property type="match status" value="1"/>
</dbReference>
<feature type="domain" description="UBA" evidence="17">
    <location>
        <begin position="647"/>
        <end position="688"/>
    </location>
</feature>
<name>A0A087SCQ1_AUXPR</name>
<evidence type="ECO:0000313" key="24">
    <source>
        <dbReference type="Proteomes" id="UP000279271"/>
    </source>
</evidence>
<dbReference type="AlphaFoldDB" id="A0A087SCQ1"/>
<dbReference type="SUPFAM" id="SSF46934">
    <property type="entry name" value="UBA-like"/>
    <property type="match status" value="1"/>
</dbReference>
<dbReference type="InterPro" id="IPR028889">
    <property type="entry name" value="USP"/>
</dbReference>
<evidence type="ECO:0000256" key="2">
    <source>
        <dbReference type="ARBA" id="ARBA00009085"/>
    </source>
</evidence>
<dbReference type="InterPro" id="IPR038765">
    <property type="entry name" value="Papain-like_cys_pep_sf"/>
</dbReference>
<dbReference type="EMBL" id="GDKF01007461">
    <property type="protein sequence ID" value="JAT71161.1"/>
    <property type="molecule type" value="Transcribed_RNA"/>
</dbReference>
<keyword evidence="23" id="KW-1185">Reference proteome</keyword>
<dbReference type="OrthoDB" id="361536at2759"/>
<dbReference type="STRING" id="3075.A0A087SCQ1"/>
<keyword evidence="4 11" id="KW-0479">Metal-binding</keyword>
<keyword evidence="8 11" id="KW-0378">Hydrolase</keyword>
<dbReference type="InterPro" id="IPR041432">
    <property type="entry name" value="UBP13_Znf-UBP_var"/>
</dbReference>
<reference evidence="21 23" key="1">
    <citation type="journal article" date="2014" name="BMC Genomics">
        <title>Oil accumulation mechanisms of the oleaginous microalga Chlorella protothecoides revealed through its genome, transcriptomes, and proteomes.</title>
        <authorList>
            <person name="Gao C."/>
            <person name="Wang Y."/>
            <person name="Shen Y."/>
            <person name="Yan D."/>
            <person name="He X."/>
            <person name="Dai J."/>
            <person name="Wu Q."/>
        </authorList>
    </citation>
    <scope>NUCLEOTIDE SEQUENCE [LARGE SCALE GENOMIC DNA]</scope>
    <source>
        <strain evidence="21 23">0710</strain>
    </source>
</reference>
<dbReference type="PROSITE" id="PS50271">
    <property type="entry name" value="ZF_UBP"/>
    <property type="match status" value="1"/>
</dbReference>
<evidence type="ECO:0000256" key="8">
    <source>
        <dbReference type="ARBA" id="ARBA00022801"/>
    </source>
</evidence>
<evidence type="ECO:0000256" key="11">
    <source>
        <dbReference type="PIRNR" id="PIRNR016308"/>
    </source>
</evidence>
<evidence type="ECO:0000256" key="13">
    <source>
        <dbReference type="PIRSR" id="PIRSR016308-3"/>
    </source>
</evidence>
<dbReference type="GO" id="GO:0016579">
    <property type="term" value="P:protein deubiquitination"/>
    <property type="evidence" value="ECO:0007669"/>
    <property type="project" value="InterPro"/>
</dbReference>
<feature type="binding site" evidence="13">
    <location>
        <position position="190"/>
    </location>
    <ligand>
        <name>Zn(2+)</name>
        <dbReference type="ChEBI" id="CHEBI:29105"/>
    </ligand>
</feature>
<dbReference type="InterPro" id="IPR018200">
    <property type="entry name" value="USP_CS"/>
</dbReference>
<dbReference type="FunFam" id="3.30.40.10:FF:000396">
    <property type="entry name" value="Ubiquitin carboxyl-terminal hydrolase"/>
    <property type="match status" value="1"/>
</dbReference>
<dbReference type="Proteomes" id="UP000279271">
    <property type="component" value="Unassembled WGS sequence"/>
</dbReference>
<dbReference type="GeneID" id="23615778"/>
<keyword evidence="9 11" id="KW-0788">Thiol protease</keyword>
<dbReference type="GO" id="GO:0006508">
    <property type="term" value="P:proteolysis"/>
    <property type="evidence" value="ECO:0007669"/>
    <property type="project" value="UniProtKB-KW"/>
</dbReference>
<feature type="region of interest" description="Disordered" evidence="16">
    <location>
        <begin position="502"/>
        <end position="531"/>
    </location>
</feature>
<feature type="active site" description="Proton acceptor" evidence="12">
    <location>
        <position position="796"/>
    </location>
</feature>
<keyword evidence="7 11" id="KW-0833">Ubl conjugation pathway</keyword>
<dbReference type="eggNOG" id="KOG0944">
    <property type="taxonomic scope" value="Eukaryota"/>
</dbReference>
<gene>
    <name evidence="22" type="ORF">APUTEX25_003520</name>
    <name evidence="21" type="ORF">F751_4387</name>
    <name evidence="20" type="ORF">g.31266</name>
</gene>
<dbReference type="InterPro" id="IPR001394">
    <property type="entry name" value="Peptidase_C19_UCH"/>
</dbReference>
<feature type="domain" description="UBA" evidence="17">
    <location>
        <begin position="708"/>
        <end position="748"/>
    </location>
</feature>
<comment type="similarity">
    <text evidence="2 11 15">Belongs to the peptidase C19 family.</text>
</comment>
<comment type="function">
    <text evidence="15">Recognizes and hydrolyzes the peptide bond at the C-terminal Gly of ubiquitin. Involved in the processing of poly-ubiquitin precursors as well as that of ubiquitinated proteins.</text>
</comment>
<protein>
    <recommendedName>
        <fullName evidence="11 15">Ubiquitin carboxyl-terminal hydrolase</fullName>
        <ecNumber evidence="11 15">3.4.19.12</ecNumber>
    </recommendedName>
</protein>
<evidence type="ECO:0000313" key="21">
    <source>
        <dbReference type="EMBL" id="KFM23505.1"/>
    </source>
</evidence>
<dbReference type="Gene3D" id="3.30.40.10">
    <property type="entry name" value="Zinc/RING finger domain, C3HC4 (zinc finger)"/>
    <property type="match status" value="2"/>
</dbReference>
<dbReference type="PIRSF" id="PIRSF016308">
    <property type="entry name" value="UBP"/>
    <property type="match status" value="1"/>
</dbReference>
<reference evidence="24" key="3">
    <citation type="journal article" date="2018" name="Algal Res.">
        <title>Characterization of plant carbon substrate utilization by Auxenochlorella protothecoides.</title>
        <authorList>
            <person name="Vogler B.W."/>
            <person name="Starkenburg S.R."/>
            <person name="Sudasinghe N."/>
            <person name="Schambach J.Y."/>
            <person name="Rollin J.A."/>
            <person name="Pattathil S."/>
            <person name="Barry A.N."/>
        </authorList>
    </citation>
    <scope>NUCLEOTIDE SEQUENCE [LARGE SCALE GENOMIC DNA]</scope>
    <source>
        <strain evidence="24">UTEX 25</strain>
    </source>
</reference>
<sequence>MDPEILDLVRSAMGTVRVPGPTDKVYKDECGFSFATPDSQGGLYINLATFQAFSEEWVDLDQRRTGQVLYLHERGIKVGRESGPAADAPTTQLAIGVEGGFDIGDTPKYDVVKEHALVLLPAQIRVPLPCAELPELVLQAVAAVQAHDSARRQDEVAAWTEERVVSKYAEGLEQLPATRSIPMDPAQWKCDESGATENLWLNLSTGFIGSGRPNWDGTGGNGAALRHYEATGRKYPLAVKLGTIAPQGADVYSYAPEEDDMVLDPHLGRHLAHWGINMLQMEKTEATMTELQIAKNIDFEFERMTEAGATLEPLSGAGHVGLKNLGNSCYVNSVLQVLWSFPELDARYLAQYRSVFETAPRVVPDDLLTQWVKLGRALVHGLTPKEEGEGGGEATPLTSVAPSTFKTLVGRGHAEFSTNHQQDAEEYLGYLLDALEKTERAAGPDRLVCGGETPAPKELVTFELEDRIQCTVSGKVTYKRSKATSLGLRIPLDAATNRAELEARDQKRQRLENEAPEGSVDKREAKDADPPVLPRVPLSACVAAFMSEATIDDVFSAALQQKTMAAKRTRFATFPEVLLVQLRRYYVAEDWTPRKMEVAVDMPARLSLEAWRSSGVQEDEELQPETQEDPGASATGDAGSTAPVPTLVDEGLIAQLVGMGFSEPGSRRAAAAVNSAGPEAAMEWLLAHMDDAGINDPLPDGGAGSQSQPSAEAVSALTGMGFTPAAASAALQACAGDVERAADWLFSRMDSLAELESAEVRDSEATPLASRVRDGPGEYELSAFISHMGANTACGHYVCHIKKGGRWVLFNDEKVAASSTPPTELGYLYVYRRVRL</sequence>
<dbReference type="PROSITE" id="PS50235">
    <property type="entry name" value="USP_3"/>
    <property type="match status" value="1"/>
</dbReference>
<reference evidence="20" key="2">
    <citation type="submission" date="2015-08" db="EMBL/GenBank/DDBJ databases">
        <authorList>
            <person name="Babu N.S."/>
            <person name="Beckwith C.J."/>
            <person name="Beseler K.G."/>
            <person name="Brison A."/>
            <person name="Carone J.V."/>
            <person name="Caskin T.P."/>
            <person name="Diamond M."/>
            <person name="Durham M.E."/>
            <person name="Foxe J.M."/>
            <person name="Go M."/>
            <person name="Henderson B.A."/>
            <person name="Jones I.B."/>
            <person name="McGettigan J.A."/>
            <person name="Micheletti S.J."/>
            <person name="Nasrallah M.E."/>
            <person name="Ortiz D."/>
            <person name="Piller C.R."/>
            <person name="Privatt S.R."/>
            <person name="Schneider S.L."/>
            <person name="Sharp S."/>
            <person name="Smith T.C."/>
            <person name="Stanton J.D."/>
            <person name="Ullery H.E."/>
            <person name="Wilson R.J."/>
            <person name="Serrano M.G."/>
            <person name="Buck G."/>
            <person name="Lee V."/>
            <person name="Wang Y."/>
            <person name="Carvalho R."/>
            <person name="Voegtly L."/>
            <person name="Shi R."/>
            <person name="Duckworth R."/>
            <person name="Johnson A."/>
            <person name="Loviza R."/>
            <person name="Walstead R."/>
            <person name="Shah Z."/>
            <person name="Kiflezghi M."/>
            <person name="Wade K."/>
            <person name="Ball S.L."/>
            <person name="Bradley K.W."/>
            <person name="Asai D.J."/>
            <person name="Bowman C.A."/>
            <person name="Russell D.A."/>
            <person name="Pope W.H."/>
            <person name="Jacobs-Sera D."/>
            <person name="Hendrix R.W."/>
            <person name="Hatfull G.F."/>
        </authorList>
    </citation>
    <scope>NUCLEOTIDE SEQUENCE</scope>
</reference>
<dbReference type="InterPro" id="IPR001607">
    <property type="entry name" value="Znf_UBP"/>
</dbReference>
<proteinExistence type="inferred from homology"/>
<dbReference type="InterPro" id="IPR013083">
    <property type="entry name" value="Znf_RING/FYVE/PHD"/>
</dbReference>
<evidence type="ECO:0000256" key="16">
    <source>
        <dbReference type="SAM" id="MobiDB-lite"/>
    </source>
</evidence>
<evidence type="ECO:0000259" key="17">
    <source>
        <dbReference type="PROSITE" id="PS50030"/>
    </source>
</evidence>
<dbReference type="PROSITE" id="PS00973">
    <property type="entry name" value="USP_2"/>
    <property type="match status" value="1"/>
</dbReference>
<dbReference type="RefSeq" id="XP_011396378.1">
    <property type="nucleotide sequence ID" value="XM_011398076.1"/>
</dbReference>
<dbReference type="GO" id="GO:0008270">
    <property type="term" value="F:zinc ion binding"/>
    <property type="evidence" value="ECO:0007669"/>
    <property type="project" value="UniProtKB-UniRule"/>
</dbReference>
<feature type="region of interest" description="Disordered" evidence="16">
    <location>
        <begin position="613"/>
        <end position="644"/>
    </location>
</feature>
<evidence type="ECO:0000256" key="15">
    <source>
        <dbReference type="RuleBase" id="RU366025"/>
    </source>
</evidence>
<keyword evidence="10 11" id="KW-0862">Zinc</keyword>
<dbReference type="InterPro" id="IPR015940">
    <property type="entry name" value="UBA"/>
</dbReference>